<dbReference type="Gene3D" id="3.40.50.2300">
    <property type="match status" value="1"/>
</dbReference>
<keyword evidence="5" id="KW-0598">Phosphotransferase system</keyword>
<evidence type="ECO:0000313" key="9">
    <source>
        <dbReference type="EMBL" id="ETA81277.1"/>
    </source>
</evidence>
<evidence type="ECO:0000256" key="4">
    <source>
        <dbReference type="ARBA" id="ARBA00022679"/>
    </source>
</evidence>
<dbReference type="Pfam" id="PF02302">
    <property type="entry name" value="PTS_IIB"/>
    <property type="match status" value="1"/>
</dbReference>
<dbReference type="InterPro" id="IPR036095">
    <property type="entry name" value="PTS_EIIB-like_sf"/>
</dbReference>
<gene>
    <name evidence="9" type="ORF">T472_0207130</name>
</gene>
<dbReference type="AlphaFoldDB" id="V7I8E6"/>
<keyword evidence="2" id="KW-0597">Phosphoprotein</keyword>
<dbReference type="InterPro" id="IPR051819">
    <property type="entry name" value="PTS_sugar-specific_EIIB"/>
</dbReference>
<reference evidence="9 10" key="1">
    <citation type="journal article" date="2014" name="Genome Announc.">
        <title>Genome Sequence of Youngiibacter fragilis, the Type Strain of the Genus Youngiibacter.</title>
        <authorList>
            <person name="Wawrik C.B."/>
            <person name="Callaghan A.V."/>
            <person name="Stamps B.W."/>
            <person name="Wawrik B."/>
        </authorList>
    </citation>
    <scope>NUCLEOTIDE SEQUENCE [LARGE SCALE GENOMIC DNA]</scope>
    <source>
        <strain evidence="9 10">232.1</strain>
    </source>
</reference>
<dbReference type="OrthoDB" id="9808134at2"/>
<dbReference type="eggNOG" id="COG1440">
    <property type="taxonomic scope" value="Bacteria"/>
</dbReference>
<dbReference type="STRING" id="994573.T472_0207130"/>
<evidence type="ECO:0000256" key="5">
    <source>
        <dbReference type="ARBA" id="ARBA00022683"/>
    </source>
</evidence>
<evidence type="ECO:0000259" key="8">
    <source>
        <dbReference type="PROSITE" id="PS51100"/>
    </source>
</evidence>
<protein>
    <submittedName>
        <fullName evidence="9">PTS cellbiose transporter subunit IIB</fullName>
    </submittedName>
</protein>
<feature type="modified residue" description="Phosphocysteine; by EIIA" evidence="7">
    <location>
        <position position="8"/>
    </location>
</feature>
<evidence type="ECO:0000256" key="3">
    <source>
        <dbReference type="ARBA" id="ARBA00022597"/>
    </source>
</evidence>
<proteinExistence type="predicted"/>
<dbReference type="PANTHER" id="PTHR34581">
    <property type="entry name" value="PTS SYSTEM N,N'-DIACETYLCHITOBIOSE-SPECIFIC EIIB COMPONENT"/>
    <property type="match status" value="1"/>
</dbReference>
<evidence type="ECO:0000256" key="2">
    <source>
        <dbReference type="ARBA" id="ARBA00022553"/>
    </source>
</evidence>
<keyword evidence="10" id="KW-1185">Reference proteome</keyword>
<dbReference type="SUPFAM" id="SSF52794">
    <property type="entry name" value="PTS system IIB component-like"/>
    <property type="match status" value="1"/>
</dbReference>
<dbReference type="GO" id="GO:0008982">
    <property type="term" value="F:protein-N(PI)-phosphohistidine-sugar phosphotransferase activity"/>
    <property type="evidence" value="ECO:0007669"/>
    <property type="project" value="InterPro"/>
</dbReference>
<dbReference type="EMBL" id="AXUN02000135">
    <property type="protein sequence ID" value="ETA81277.1"/>
    <property type="molecule type" value="Genomic_DNA"/>
</dbReference>
<dbReference type="CDD" id="cd05564">
    <property type="entry name" value="PTS_IIB_chitobiose_lichenan"/>
    <property type="match status" value="1"/>
</dbReference>
<evidence type="ECO:0000256" key="7">
    <source>
        <dbReference type="PROSITE-ProRule" id="PRU00423"/>
    </source>
</evidence>
<comment type="caution">
    <text evidence="9">The sequence shown here is derived from an EMBL/GenBank/DDBJ whole genome shotgun (WGS) entry which is preliminary data.</text>
</comment>
<keyword evidence="6" id="KW-0418">Kinase</keyword>
<evidence type="ECO:0000256" key="1">
    <source>
        <dbReference type="ARBA" id="ARBA00022448"/>
    </source>
</evidence>
<keyword evidence="1" id="KW-0813">Transport</keyword>
<dbReference type="PATRIC" id="fig|994573.3.peg.1328"/>
<dbReference type="InterPro" id="IPR013012">
    <property type="entry name" value="PTS_EIIB_3"/>
</dbReference>
<dbReference type="InterPro" id="IPR003501">
    <property type="entry name" value="PTS_EIIB_2/3"/>
</dbReference>
<sequence>MLNILLICSAGMSTSLLVTKMEKYAAEKNFEAKIWAVSTDAVDRNLSKADVALIGPQIRFQLGDMKEKGEKLNIPVEVIDSVDYGMCNGPKVLVQAIKLYKKHKEEHTV</sequence>
<evidence type="ECO:0000313" key="10">
    <source>
        <dbReference type="Proteomes" id="UP000017747"/>
    </source>
</evidence>
<name>V7I8E6_9CLOT</name>
<evidence type="ECO:0000256" key="6">
    <source>
        <dbReference type="ARBA" id="ARBA00022777"/>
    </source>
</evidence>
<organism evidence="9 10">
    <name type="scientific">Youngiibacter fragilis 232.1</name>
    <dbReference type="NCBI Taxonomy" id="994573"/>
    <lineage>
        <taxon>Bacteria</taxon>
        <taxon>Bacillati</taxon>
        <taxon>Bacillota</taxon>
        <taxon>Clostridia</taxon>
        <taxon>Eubacteriales</taxon>
        <taxon>Clostridiaceae</taxon>
        <taxon>Youngiibacter</taxon>
    </lineage>
</organism>
<dbReference type="GO" id="GO:0009401">
    <property type="term" value="P:phosphoenolpyruvate-dependent sugar phosphotransferase system"/>
    <property type="evidence" value="ECO:0007669"/>
    <property type="project" value="UniProtKB-KW"/>
</dbReference>
<dbReference type="Proteomes" id="UP000017747">
    <property type="component" value="Unassembled WGS sequence"/>
</dbReference>
<dbReference type="PANTHER" id="PTHR34581:SF2">
    <property type="entry name" value="PTS SYSTEM N,N'-DIACETYLCHITOBIOSE-SPECIFIC EIIB COMPONENT"/>
    <property type="match status" value="1"/>
</dbReference>
<dbReference type="GO" id="GO:0016301">
    <property type="term" value="F:kinase activity"/>
    <property type="evidence" value="ECO:0007669"/>
    <property type="project" value="UniProtKB-KW"/>
</dbReference>
<accession>V7I8E6</accession>
<keyword evidence="3" id="KW-0762">Sugar transport</keyword>
<feature type="domain" description="PTS EIIB type-3" evidence="8">
    <location>
        <begin position="1"/>
        <end position="106"/>
    </location>
</feature>
<dbReference type="RefSeq" id="WP_023388688.1">
    <property type="nucleotide sequence ID" value="NZ_AXUN02000135.1"/>
</dbReference>
<keyword evidence="4" id="KW-0808">Transferase</keyword>
<dbReference type="PROSITE" id="PS51100">
    <property type="entry name" value="PTS_EIIB_TYPE_3"/>
    <property type="match status" value="1"/>
</dbReference>